<gene>
    <name evidence="5" type="ORF">HMPREF9248_0371</name>
</gene>
<dbReference type="PANTHER" id="PTHR10357">
    <property type="entry name" value="ALPHA-AMYLASE FAMILY MEMBER"/>
    <property type="match status" value="1"/>
</dbReference>
<evidence type="ECO:0000256" key="2">
    <source>
        <dbReference type="ARBA" id="ARBA00023295"/>
    </source>
</evidence>
<name>A0ABN0AZP2_9ACTN</name>
<keyword evidence="6" id="KW-1185">Reference proteome</keyword>
<dbReference type="InterPro" id="IPR006047">
    <property type="entry name" value="GH13_cat_dom"/>
</dbReference>
<feature type="compositionally biased region" description="Basic and acidic residues" evidence="3">
    <location>
        <begin position="681"/>
        <end position="690"/>
    </location>
</feature>
<feature type="compositionally biased region" description="Low complexity" evidence="3">
    <location>
        <begin position="668"/>
        <end position="680"/>
    </location>
</feature>
<dbReference type="Proteomes" id="UP000004431">
    <property type="component" value="Unassembled WGS sequence"/>
</dbReference>
<evidence type="ECO:0000313" key="5">
    <source>
        <dbReference type="EMBL" id="EFL44000.1"/>
    </source>
</evidence>
<proteinExistence type="predicted"/>
<keyword evidence="2" id="KW-0326">Glycosidase</keyword>
<dbReference type="EMBL" id="AEDQ01000022">
    <property type="protein sequence ID" value="EFL44000.1"/>
    <property type="molecule type" value="Genomic_DNA"/>
</dbReference>
<dbReference type="SMART" id="SM00642">
    <property type="entry name" value="Aamy"/>
    <property type="match status" value="1"/>
</dbReference>
<organism evidence="5 6">
    <name type="scientific">Fannyhessea vaginae PB189-T1-4</name>
    <dbReference type="NCBI Taxonomy" id="866774"/>
    <lineage>
        <taxon>Bacteria</taxon>
        <taxon>Bacillati</taxon>
        <taxon>Actinomycetota</taxon>
        <taxon>Coriobacteriia</taxon>
        <taxon>Coriobacteriales</taxon>
        <taxon>Atopobiaceae</taxon>
        <taxon>Fannyhessea</taxon>
    </lineage>
</organism>
<dbReference type="InterPro" id="IPR017853">
    <property type="entry name" value="GH"/>
</dbReference>
<comment type="caution">
    <text evidence="5">The sequence shown here is derived from an EMBL/GenBank/DDBJ whole genome shotgun (WGS) entry which is preliminary data.</text>
</comment>
<accession>A0ABN0AZP2</accession>
<dbReference type="Gene3D" id="3.20.20.80">
    <property type="entry name" value="Glycosidases"/>
    <property type="match status" value="1"/>
</dbReference>
<dbReference type="CDD" id="cd11338">
    <property type="entry name" value="AmyAc_CMD"/>
    <property type="match status" value="1"/>
</dbReference>
<evidence type="ECO:0000256" key="1">
    <source>
        <dbReference type="ARBA" id="ARBA00022801"/>
    </source>
</evidence>
<evidence type="ECO:0000259" key="4">
    <source>
        <dbReference type="SMART" id="SM00642"/>
    </source>
</evidence>
<dbReference type="InterPro" id="IPR045857">
    <property type="entry name" value="O16G_dom_2"/>
</dbReference>
<reference evidence="5 6" key="1">
    <citation type="submission" date="2010-08" db="EMBL/GenBank/DDBJ databases">
        <authorList>
            <person name="Durkin A.S."/>
            <person name="Madupu R."/>
            <person name="Torralba M."/>
            <person name="Gillis M."/>
            <person name="Methe B."/>
            <person name="Sutton G."/>
            <person name="Nelson K.E."/>
        </authorList>
    </citation>
    <scope>NUCLEOTIDE SEQUENCE [LARGE SCALE GENOMIC DNA]</scope>
    <source>
        <strain evidence="5 6">PB189-T1-4</strain>
    </source>
</reference>
<dbReference type="PANTHER" id="PTHR10357:SF210">
    <property type="entry name" value="MALTODEXTRIN GLUCOSIDASE"/>
    <property type="match status" value="1"/>
</dbReference>
<dbReference type="Gene3D" id="3.90.400.10">
    <property type="entry name" value="Oligo-1,6-glucosidase, Domain 2"/>
    <property type="match status" value="1"/>
</dbReference>
<feature type="domain" description="Glycosyl hydrolase family 13 catalytic" evidence="4">
    <location>
        <begin position="121"/>
        <end position="533"/>
    </location>
</feature>
<protein>
    <submittedName>
        <fullName evidence="5">Alpha amylase, catalytic domain protein</fullName>
    </submittedName>
</protein>
<evidence type="ECO:0000313" key="6">
    <source>
        <dbReference type="Proteomes" id="UP000004431"/>
    </source>
</evidence>
<keyword evidence="1" id="KW-0378">Hydrolase</keyword>
<dbReference type="SUPFAM" id="SSF51445">
    <property type="entry name" value="(Trans)glycosidases"/>
    <property type="match status" value="1"/>
</dbReference>
<evidence type="ECO:0000256" key="3">
    <source>
        <dbReference type="SAM" id="MobiDB-lite"/>
    </source>
</evidence>
<feature type="region of interest" description="Disordered" evidence="3">
    <location>
        <begin position="668"/>
        <end position="690"/>
    </location>
</feature>
<sequence length="690" mass="77528">MRIALDVWDDSPSRVALRLWSDTKEEVLDMYCVTPDDALLAELSGGSRYEAVLSFDEPQIMWYSFQVTSEHGDVWRYGAAQPDKPGVGCFVYGEPAGWQITVYHNERTQQPRWYTSSIVYQIFPDRFNRDAQWEERCREALARPHKGVARVLVDNWNTYPSYTRAADGSVEAWDFYGGSLRGIIDKLDYLESLGIGCLYLNPIFKACSNHRYDTADYMHVDPLLGSDEDFITLCDRAREHGISIMLDGVFNHVGRDSRYFNAYGNYPGLPASHSESLYHDWFDFYEDGSYKSWWGISDLPALKDGCRGFRELICGENGVVRTWLRRGARAWRLDVVDEISDEFVEDIKRAALAEKPDAVVIGEVWEDASHKHSHGGLRRYFQGKELDATMNYPLRQAIIAYMTRASSADYLAQTIESLQVNYPRDIFYAELNLLSSHDRERILTLLGDAPAKENLSEEDKYRYRLGDAARTLAEKRLWLSALLQMSLPGVPCIYYGDELGMQGYSDPFCRAPFVWEEKNNRVYAAYTAALALRRALSVLTCGDLVVHSFGFDVIGVWRSSEDATMCLLINTHPTLAQAVDIPTASMLAHVAGGADGVADDAADGAAAAAAQQHCYEWIGEREVSLAGDMLHLEVEPLGARVLYAAKNCDALRCIHPYNEAACAWATTATSTDTTTSTSTDTNKDTSQKDA</sequence>
<dbReference type="Pfam" id="PF00128">
    <property type="entry name" value="Alpha-amylase"/>
    <property type="match status" value="1"/>
</dbReference>